<protein>
    <submittedName>
        <fullName evidence="1">Uncharacterized protein</fullName>
    </submittedName>
</protein>
<keyword evidence="2" id="KW-1185">Reference proteome</keyword>
<proteinExistence type="predicted"/>
<evidence type="ECO:0000313" key="2">
    <source>
        <dbReference type="Proteomes" id="UP000827092"/>
    </source>
</evidence>
<dbReference type="AlphaFoldDB" id="A0AAV6TF09"/>
<comment type="caution">
    <text evidence="1">The sequence shown here is derived from an EMBL/GenBank/DDBJ whole genome shotgun (WGS) entry which is preliminary data.</text>
</comment>
<dbReference type="EMBL" id="JAFNEN010005684">
    <property type="protein sequence ID" value="KAG8163803.1"/>
    <property type="molecule type" value="Genomic_DNA"/>
</dbReference>
<sequence length="83" mass="9750">MKPILMVGNNFRLDEVWVHVGSRLQEIYEEEFACFQKMQFRVKNMESAVENLSRALQVKSNKVKANYSPAKELSEKSWRDSPK</sequence>
<organism evidence="1 2">
    <name type="scientific">Oedothorax gibbosus</name>
    <dbReference type="NCBI Taxonomy" id="931172"/>
    <lineage>
        <taxon>Eukaryota</taxon>
        <taxon>Metazoa</taxon>
        <taxon>Ecdysozoa</taxon>
        <taxon>Arthropoda</taxon>
        <taxon>Chelicerata</taxon>
        <taxon>Arachnida</taxon>
        <taxon>Araneae</taxon>
        <taxon>Araneomorphae</taxon>
        <taxon>Entelegynae</taxon>
        <taxon>Araneoidea</taxon>
        <taxon>Linyphiidae</taxon>
        <taxon>Erigoninae</taxon>
        <taxon>Oedothorax</taxon>
    </lineage>
</organism>
<evidence type="ECO:0000313" key="1">
    <source>
        <dbReference type="EMBL" id="KAG8163803.1"/>
    </source>
</evidence>
<accession>A0AAV6TF09</accession>
<reference evidence="1 2" key="1">
    <citation type="journal article" date="2022" name="Nat. Ecol. Evol.">
        <title>A masculinizing supergene underlies an exaggerated male reproductive morph in a spider.</title>
        <authorList>
            <person name="Hendrickx F."/>
            <person name="De Corte Z."/>
            <person name="Sonet G."/>
            <person name="Van Belleghem S.M."/>
            <person name="Kostlbacher S."/>
            <person name="Vangestel C."/>
        </authorList>
    </citation>
    <scope>NUCLEOTIDE SEQUENCE [LARGE SCALE GENOMIC DNA]</scope>
    <source>
        <strain evidence="1">W744_W776</strain>
    </source>
</reference>
<dbReference type="Proteomes" id="UP000827092">
    <property type="component" value="Unassembled WGS sequence"/>
</dbReference>
<gene>
    <name evidence="1" type="ORF">JTE90_005429</name>
</gene>
<name>A0AAV6TF09_9ARAC</name>